<name>A0A2P4XVA4_9STRA</name>
<dbReference type="EMBL" id="NCKW01007859">
    <property type="protein sequence ID" value="POM69487.1"/>
    <property type="molecule type" value="Genomic_DNA"/>
</dbReference>
<gene>
    <name evidence="1" type="ORF">PHPALM_14218</name>
</gene>
<dbReference type="Proteomes" id="UP000237271">
    <property type="component" value="Unassembled WGS sequence"/>
</dbReference>
<keyword evidence="2" id="KW-1185">Reference proteome</keyword>
<dbReference type="OrthoDB" id="91821at2759"/>
<evidence type="ECO:0000313" key="1">
    <source>
        <dbReference type="EMBL" id="POM69487.1"/>
    </source>
</evidence>
<organism evidence="1 2">
    <name type="scientific">Phytophthora palmivora</name>
    <dbReference type="NCBI Taxonomy" id="4796"/>
    <lineage>
        <taxon>Eukaryota</taxon>
        <taxon>Sar</taxon>
        <taxon>Stramenopiles</taxon>
        <taxon>Oomycota</taxon>
        <taxon>Peronosporomycetes</taxon>
        <taxon>Peronosporales</taxon>
        <taxon>Peronosporaceae</taxon>
        <taxon>Phytophthora</taxon>
    </lineage>
</organism>
<reference evidence="1 2" key="1">
    <citation type="journal article" date="2017" name="Genome Biol. Evol.">
        <title>Phytophthora megakarya and P. palmivora, closely related causal agents of cacao black pod rot, underwent increases in genome sizes and gene numbers by different mechanisms.</title>
        <authorList>
            <person name="Ali S.S."/>
            <person name="Shao J."/>
            <person name="Lary D.J."/>
            <person name="Kronmiller B."/>
            <person name="Shen D."/>
            <person name="Strem M.D."/>
            <person name="Amoako-Attah I."/>
            <person name="Akrofi A.Y."/>
            <person name="Begoude B.A."/>
            <person name="Ten Hoopen G.M."/>
            <person name="Coulibaly K."/>
            <person name="Kebe B.I."/>
            <person name="Melnick R.L."/>
            <person name="Guiltinan M.J."/>
            <person name="Tyler B.M."/>
            <person name="Meinhardt L.W."/>
            <person name="Bailey B.A."/>
        </authorList>
    </citation>
    <scope>NUCLEOTIDE SEQUENCE [LARGE SCALE GENOMIC DNA]</scope>
    <source>
        <strain evidence="2">sbr112.9</strain>
    </source>
</reference>
<protein>
    <submittedName>
        <fullName evidence="1">Retrotransposon Polyprotein</fullName>
    </submittedName>
</protein>
<evidence type="ECO:0000313" key="2">
    <source>
        <dbReference type="Proteomes" id="UP000237271"/>
    </source>
</evidence>
<proteinExistence type="predicted"/>
<dbReference type="AlphaFoldDB" id="A0A2P4XVA4"/>
<accession>A0A2P4XVA4</accession>
<comment type="caution">
    <text evidence="1">The sequence shown here is derived from an EMBL/GenBank/DDBJ whole genome shotgun (WGS) entry which is preliminary data.</text>
</comment>
<dbReference type="CDD" id="cd09272">
    <property type="entry name" value="RNase_HI_RT_Ty1"/>
    <property type="match status" value="1"/>
</dbReference>
<sequence>MVSKTRLDKWLAKGLKELGFATTQPNLIHEDNQSCIKICYNPELHGRSKHIDVRYCFVEEKVERHEVSVAYCNTKCMVADTFTKALDKHQFRELRAKLRMKSLDTQ</sequence>